<keyword evidence="1" id="KW-1133">Transmembrane helix</keyword>
<feature type="transmembrane region" description="Helical" evidence="1">
    <location>
        <begin position="118"/>
        <end position="136"/>
    </location>
</feature>
<dbReference type="InParanoid" id="K2RC33"/>
<evidence type="ECO:0000313" key="2">
    <source>
        <dbReference type="EMBL" id="EKG20061.1"/>
    </source>
</evidence>
<evidence type="ECO:0000313" key="3">
    <source>
        <dbReference type="Proteomes" id="UP000007129"/>
    </source>
</evidence>
<keyword evidence="1" id="KW-0812">Transmembrane</keyword>
<name>K2RC33_MACPH</name>
<dbReference type="Proteomes" id="UP000007129">
    <property type="component" value="Unassembled WGS sequence"/>
</dbReference>
<organism evidence="2 3">
    <name type="scientific">Macrophomina phaseolina (strain MS6)</name>
    <name type="common">Charcoal rot fungus</name>
    <dbReference type="NCBI Taxonomy" id="1126212"/>
    <lineage>
        <taxon>Eukaryota</taxon>
        <taxon>Fungi</taxon>
        <taxon>Dikarya</taxon>
        <taxon>Ascomycota</taxon>
        <taxon>Pezizomycotina</taxon>
        <taxon>Dothideomycetes</taxon>
        <taxon>Dothideomycetes incertae sedis</taxon>
        <taxon>Botryosphaeriales</taxon>
        <taxon>Botryosphaeriaceae</taxon>
        <taxon>Macrophomina</taxon>
    </lineage>
</organism>
<feature type="transmembrane region" description="Helical" evidence="1">
    <location>
        <begin position="12"/>
        <end position="32"/>
    </location>
</feature>
<sequence length="151" mass="16538">MLNGRINGLLMTLYGYHGCPVFMFMVASLLLLEEKGVLECLGVSLSAAFLVVFWHRSGGYLDFGTRRSFVPQAFSVPASRAVFGTLIESDYRGLIYLSVGFVFKVLVFVAVVAFGCEIAVVSVLPFLSLLSSLLFLELQIVHSFGPGGWRT</sequence>
<proteinExistence type="predicted"/>
<reference evidence="2 3" key="1">
    <citation type="journal article" date="2012" name="BMC Genomics">
        <title>Tools to kill: Genome of one of the most destructive plant pathogenic fungi Macrophomina phaseolina.</title>
        <authorList>
            <person name="Islam M.S."/>
            <person name="Haque M.S."/>
            <person name="Islam M.M."/>
            <person name="Emdad E.M."/>
            <person name="Halim A."/>
            <person name="Hossen Q.M.M."/>
            <person name="Hossain M.Z."/>
            <person name="Ahmed B."/>
            <person name="Rahim S."/>
            <person name="Rahman M.S."/>
            <person name="Alam M.M."/>
            <person name="Hou S."/>
            <person name="Wan X."/>
            <person name="Saito J.A."/>
            <person name="Alam M."/>
        </authorList>
    </citation>
    <scope>NUCLEOTIDE SEQUENCE [LARGE SCALE GENOMIC DNA]</scope>
    <source>
        <strain evidence="2 3">MS6</strain>
    </source>
</reference>
<comment type="caution">
    <text evidence="2">The sequence shown here is derived from an EMBL/GenBank/DDBJ whole genome shotgun (WGS) entry which is preliminary data.</text>
</comment>
<gene>
    <name evidence="2" type="ORF">MPH_02636</name>
</gene>
<keyword evidence="1" id="KW-0472">Membrane</keyword>
<protein>
    <submittedName>
        <fullName evidence="2">Uncharacterized protein</fullName>
    </submittedName>
</protein>
<feature type="transmembrane region" description="Helical" evidence="1">
    <location>
        <begin position="37"/>
        <end position="57"/>
    </location>
</feature>
<accession>K2RC33</accession>
<feature type="transmembrane region" description="Helical" evidence="1">
    <location>
        <begin position="94"/>
        <end position="112"/>
    </location>
</feature>
<dbReference type="AlphaFoldDB" id="K2RC33"/>
<dbReference type="VEuPathDB" id="FungiDB:MPH_02636"/>
<dbReference type="HOGENOM" id="CLU_1731828_0_0_1"/>
<evidence type="ECO:0000256" key="1">
    <source>
        <dbReference type="SAM" id="Phobius"/>
    </source>
</evidence>
<dbReference type="EMBL" id="AHHD01000098">
    <property type="protein sequence ID" value="EKG20061.1"/>
    <property type="molecule type" value="Genomic_DNA"/>
</dbReference>